<dbReference type="Proteomes" id="UP000683925">
    <property type="component" value="Unassembled WGS sequence"/>
</dbReference>
<dbReference type="EMBL" id="CAJJDP010000115">
    <property type="protein sequence ID" value="CAD8198016.1"/>
    <property type="molecule type" value="Genomic_DNA"/>
</dbReference>
<dbReference type="AlphaFoldDB" id="A0A8S1XA22"/>
<evidence type="ECO:0000313" key="3">
    <source>
        <dbReference type="Proteomes" id="UP000683925"/>
    </source>
</evidence>
<comment type="caution">
    <text evidence="2">The sequence shown here is derived from an EMBL/GenBank/DDBJ whole genome shotgun (WGS) entry which is preliminary data.</text>
</comment>
<sequence>MTWDYYQRLVMKKFCALKALQQISFFYPFIVFGIKQQMKMLFQYQMQEMIKPIDIYIYKIEIDRQFIQIILTSLIARQLIYINKTQYKTMSDEQIIEYQHSIAAKIQFQCQLYRYACIAKSSNSNLLVVSPLDEIQKYIYFQSITIRATKVEESIIRVQQDYILELNLVKLLIKNELDQSQFLLKNQNLQVFLGNQLDMRNISNQILCLTNNLIKFFTKFYCELQLKNLLNLYYFFIQYILMMILTGKRKSEKIISKSLRPSLFLNEFDLSSMLQTTSVKTESSINPISKREAQQIQNSLSVFPQNTYCYLKLRRNLFQNQRKLIFLKKKENHNYQKCGIRITITIIKA</sequence>
<keyword evidence="3" id="KW-1185">Reference proteome</keyword>
<gene>
    <name evidence="2" type="ORF">POCTA_138.1.T1150205</name>
</gene>
<reference evidence="2" key="1">
    <citation type="submission" date="2021-01" db="EMBL/GenBank/DDBJ databases">
        <authorList>
            <consortium name="Genoscope - CEA"/>
            <person name="William W."/>
        </authorList>
    </citation>
    <scope>NUCLEOTIDE SEQUENCE</scope>
</reference>
<evidence type="ECO:0000313" key="2">
    <source>
        <dbReference type="EMBL" id="CAD8198016.1"/>
    </source>
</evidence>
<evidence type="ECO:0008006" key="4">
    <source>
        <dbReference type="Google" id="ProtNLM"/>
    </source>
</evidence>
<feature type="transmembrane region" description="Helical" evidence="1">
    <location>
        <begin position="229"/>
        <end position="247"/>
    </location>
</feature>
<protein>
    <recommendedName>
        <fullName evidence="4">Transmembrane protein</fullName>
    </recommendedName>
</protein>
<organism evidence="2 3">
    <name type="scientific">Paramecium octaurelia</name>
    <dbReference type="NCBI Taxonomy" id="43137"/>
    <lineage>
        <taxon>Eukaryota</taxon>
        <taxon>Sar</taxon>
        <taxon>Alveolata</taxon>
        <taxon>Ciliophora</taxon>
        <taxon>Intramacronucleata</taxon>
        <taxon>Oligohymenophorea</taxon>
        <taxon>Peniculida</taxon>
        <taxon>Parameciidae</taxon>
        <taxon>Paramecium</taxon>
    </lineage>
</organism>
<evidence type="ECO:0000256" key="1">
    <source>
        <dbReference type="SAM" id="Phobius"/>
    </source>
</evidence>
<keyword evidence="1" id="KW-0812">Transmembrane</keyword>
<keyword evidence="1" id="KW-1133">Transmembrane helix</keyword>
<proteinExistence type="predicted"/>
<keyword evidence="1" id="KW-0472">Membrane</keyword>
<name>A0A8S1XA22_PAROT</name>
<accession>A0A8S1XA22</accession>